<dbReference type="InterPro" id="IPR022346">
    <property type="entry name" value="T2SS_GspH"/>
</dbReference>
<feature type="transmembrane region" description="Helical" evidence="11">
    <location>
        <begin position="38"/>
        <end position="60"/>
    </location>
</feature>
<evidence type="ECO:0000313" key="13">
    <source>
        <dbReference type="EMBL" id="RSZ37538.1"/>
    </source>
</evidence>
<sequence>MVGLDQHLHHFVDREKGPDVLTQHRPCSRQRGFTLVEMVITFAIMALLAALAMPSMLGWVRNNKIRTVSDSLQNGLRLAQAEATRRSRQVVFALTDDKPAGASTAYTAKTDGSNWAIETVAALTEDGTGAFVEAGVLRDVGSNVMISGPAAICFNALGRLVANASPGVTGANCGLPSSSAHVYTITMSDQVTGDRPLKVTVALGGQIRLCDPSRTLSSSQPDGCPASP</sequence>
<keyword evidence="8 11" id="KW-0472">Membrane</keyword>
<keyword evidence="6 11" id="KW-0812">Transmembrane</keyword>
<dbReference type="EMBL" id="RXFQ01000006">
    <property type="protein sequence ID" value="RSZ37538.1"/>
    <property type="molecule type" value="Genomic_DNA"/>
</dbReference>
<dbReference type="NCBIfam" id="TIGR02532">
    <property type="entry name" value="IV_pilin_GFxxxE"/>
    <property type="match status" value="1"/>
</dbReference>
<evidence type="ECO:0000256" key="4">
    <source>
        <dbReference type="ARBA" id="ARBA00022481"/>
    </source>
</evidence>
<keyword evidence="3" id="KW-1003">Cell membrane</keyword>
<dbReference type="InterPro" id="IPR045584">
    <property type="entry name" value="Pilin-like"/>
</dbReference>
<feature type="domain" description="General secretion pathway GspH" evidence="12">
    <location>
        <begin position="70"/>
        <end position="169"/>
    </location>
</feature>
<dbReference type="PROSITE" id="PS00409">
    <property type="entry name" value="PROKAR_NTER_METHYL"/>
    <property type="match status" value="1"/>
</dbReference>
<evidence type="ECO:0000256" key="1">
    <source>
        <dbReference type="ARBA" id="ARBA00004377"/>
    </source>
</evidence>
<dbReference type="SUPFAM" id="SSF54523">
    <property type="entry name" value="Pili subunits"/>
    <property type="match status" value="1"/>
</dbReference>
<reference evidence="13 14" key="1">
    <citation type="submission" date="2018-12" db="EMBL/GenBank/DDBJ databases">
        <title>The genome sequences of strain 502.</title>
        <authorList>
            <person name="Gao J."/>
            <person name="Sun J."/>
        </authorList>
    </citation>
    <scope>NUCLEOTIDE SEQUENCE [LARGE SCALE GENOMIC DNA]</scope>
    <source>
        <strain evidence="13 14">502</strain>
    </source>
</reference>
<evidence type="ECO:0000256" key="7">
    <source>
        <dbReference type="ARBA" id="ARBA00022989"/>
    </source>
</evidence>
<evidence type="ECO:0000256" key="3">
    <source>
        <dbReference type="ARBA" id="ARBA00022475"/>
    </source>
</evidence>
<comment type="similarity">
    <text evidence="9">Belongs to the GSP H family.</text>
</comment>
<evidence type="ECO:0000256" key="8">
    <source>
        <dbReference type="ARBA" id="ARBA00023136"/>
    </source>
</evidence>
<dbReference type="Pfam" id="PF12019">
    <property type="entry name" value="GspH"/>
    <property type="match status" value="1"/>
</dbReference>
<evidence type="ECO:0000256" key="2">
    <source>
        <dbReference type="ARBA" id="ARBA00021549"/>
    </source>
</evidence>
<dbReference type="Gene3D" id="3.30.700.10">
    <property type="entry name" value="Glycoprotein, Type 4 Pilin"/>
    <property type="match status" value="1"/>
</dbReference>
<comment type="subcellular location">
    <subcellularLocation>
        <location evidence="1">Cell inner membrane</location>
        <topology evidence="1">Single-pass membrane protein</topology>
    </subcellularLocation>
</comment>
<dbReference type="InterPro" id="IPR012902">
    <property type="entry name" value="N_methyl_site"/>
</dbReference>
<evidence type="ECO:0000256" key="6">
    <source>
        <dbReference type="ARBA" id="ARBA00022692"/>
    </source>
</evidence>
<evidence type="ECO:0000256" key="9">
    <source>
        <dbReference type="ARBA" id="ARBA00025772"/>
    </source>
</evidence>
<evidence type="ECO:0000256" key="11">
    <source>
        <dbReference type="SAM" id="Phobius"/>
    </source>
</evidence>
<gene>
    <name evidence="13" type="primary">gspH</name>
    <name evidence="13" type="ORF">EJO66_12615</name>
</gene>
<evidence type="ECO:0000313" key="14">
    <source>
        <dbReference type="Proteomes" id="UP000271137"/>
    </source>
</evidence>
<organism evidence="13 14">
    <name type="scientific">Variovorax beijingensis</name>
    <dbReference type="NCBI Taxonomy" id="2496117"/>
    <lineage>
        <taxon>Bacteria</taxon>
        <taxon>Pseudomonadati</taxon>
        <taxon>Pseudomonadota</taxon>
        <taxon>Betaproteobacteria</taxon>
        <taxon>Burkholderiales</taxon>
        <taxon>Comamonadaceae</taxon>
        <taxon>Variovorax</taxon>
    </lineage>
</organism>
<keyword evidence="5" id="KW-0997">Cell inner membrane</keyword>
<keyword evidence="4" id="KW-0488">Methylation</keyword>
<keyword evidence="14" id="KW-1185">Reference proteome</keyword>
<dbReference type="Pfam" id="PF07963">
    <property type="entry name" value="N_methyl"/>
    <property type="match status" value="1"/>
</dbReference>
<name>A0ABY0A7A5_9BURK</name>
<proteinExistence type="inferred from homology"/>
<accession>A0ABY0A7A5</accession>
<protein>
    <recommendedName>
        <fullName evidence="2">Type II secretion system protein H</fullName>
    </recommendedName>
    <alternativeName>
        <fullName evidence="10">General secretion pathway protein H</fullName>
    </alternativeName>
</protein>
<dbReference type="Proteomes" id="UP000271137">
    <property type="component" value="Unassembled WGS sequence"/>
</dbReference>
<comment type="caution">
    <text evidence="13">The sequence shown here is derived from an EMBL/GenBank/DDBJ whole genome shotgun (WGS) entry which is preliminary data.</text>
</comment>
<evidence type="ECO:0000256" key="10">
    <source>
        <dbReference type="ARBA" id="ARBA00030775"/>
    </source>
</evidence>
<keyword evidence="7 11" id="KW-1133">Transmembrane helix</keyword>
<evidence type="ECO:0000256" key="5">
    <source>
        <dbReference type="ARBA" id="ARBA00022519"/>
    </source>
</evidence>
<evidence type="ECO:0000259" key="12">
    <source>
        <dbReference type="Pfam" id="PF12019"/>
    </source>
</evidence>